<reference evidence="8 9" key="1">
    <citation type="submission" date="2016-02" db="EMBL/GenBank/DDBJ databases">
        <title>Genome analysis of coral dinoflagellate symbionts highlights evolutionary adaptations to a symbiotic lifestyle.</title>
        <authorList>
            <person name="Aranda M."/>
            <person name="Li Y."/>
            <person name="Liew Y.J."/>
            <person name="Baumgarten S."/>
            <person name="Simakov O."/>
            <person name="Wilson M."/>
            <person name="Piel J."/>
            <person name="Ashoor H."/>
            <person name="Bougouffa S."/>
            <person name="Bajic V.B."/>
            <person name="Ryu T."/>
            <person name="Ravasi T."/>
            <person name="Bayer T."/>
            <person name="Micklem G."/>
            <person name="Kim H."/>
            <person name="Bhak J."/>
            <person name="Lajeunesse T.C."/>
            <person name="Voolstra C.R."/>
        </authorList>
    </citation>
    <scope>NUCLEOTIDE SEQUENCE [LARGE SCALE GENOMIC DNA]</scope>
    <source>
        <strain evidence="8 9">CCMP2467</strain>
    </source>
</reference>
<comment type="caution">
    <text evidence="8">The sequence shown here is derived from an EMBL/GenBank/DDBJ whole genome shotgun (WGS) entry which is preliminary data.</text>
</comment>
<sequence length="164" mass="18590">MALPQPLPELSPDFRHTWTLAHSECRYKLDMLSNAHFTPRPPLAGSSAEGLKVPSLKMEETIPLMVSDATLQAPEERRAPRRHVKDQAELTPDEKAAVRRTRKAARTKRLQDKVERGEMSLADRRARDAKLQEKNKAAKQEKGPLARPPRPTCCSNLRKLPLCR</sequence>
<dbReference type="Pfam" id="PF04006">
    <property type="entry name" value="Mpp10"/>
    <property type="match status" value="1"/>
</dbReference>
<feature type="compositionally biased region" description="Basic residues" evidence="7">
    <location>
        <begin position="98"/>
        <end position="108"/>
    </location>
</feature>
<organism evidence="8 9">
    <name type="scientific">Symbiodinium microadriaticum</name>
    <name type="common">Dinoflagellate</name>
    <name type="synonym">Zooxanthella microadriatica</name>
    <dbReference type="NCBI Taxonomy" id="2951"/>
    <lineage>
        <taxon>Eukaryota</taxon>
        <taxon>Sar</taxon>
        <taxon>Alveolata</taxon>
        <taxon>Dinophyceae</taxon>
        <taxon>Suessiales</taxon>
        <taxon>Symbiodiniaceae</taxon>
        <taxon>Symbiodinium</taxon>
    </lineage>
</organism>
<feature type="compositionally biased region" description="Basic and acidic residues" evidence="7">
    <location>
        <begin position="85"/>
        <end position="97"/>
    </location>
</feature>
<evidence type="ECO:0000256" key="1">
    <source>
        <dbReference type="ARBA" id="ARBA00004604"/>
    </source>
</evidence>
<evidence type="ECO:0000256" key="5">
    <source>
        <dbReference type="ARBA" id="ARBA00023274"/>
    </source>
</evidence>
<keyword evidence="9" id="KW-1185">Reference proteome</keyword>
<comment type="similarity">
    <text evidence="6">Belongs to the MPP10 family.</text>
</comment>
<dbReference type="GO" id="GO:0005732">
    <property type="term" value="C:sno(s)RNA-containing ribonucleoprotein complex"/>
    <property type="evidence" value="ECO:0007669"/>
    <property type="project" value="InterPro"/>
</dbReference>
<dbReference type="EMBL" id="LSRX01000689">
    <property type="protein sequence ID" value="OLP90900.1"/>
    <property type="molecule type" value="Genomic_DNA"/>
</dbReference>
<dbReference type="InterPro" id="IPR012173">
    <property type="entry name" value="Mpp10"/>
</dbReference>
<dbReference type="PANTHER" id="PTHR17039:SF0">
    <property type="entry name" value="U3 SMALL NUCLEOLAR RIBONUCLEOPROTEIN PROTEIN MPP10"/>
    <property type="match status" value="1"/>
</dbReference>
<protein>
    <submittedName>
        <fullName evidence="8">U3 small nucleolar ribonucleoprotein MPP10</fullName>
    </submittedName>
</protein>
<accession>A0A1Q9D6X9</accession>
<feature type="region of interest" description="Disordered" evidence="7">
    <location>
        <begin position="70"/>
        <end position="164"/>
    </location>
</feature>
<dbReference type="OrthoDB" id="445326at2759"/>
<dbReference type="AlphaFoldDB" id="A0A1Q9D6X9"/>
<dbReference type="GO" id="GO:0006364">
    <property type="term" value="P:rRNA processing"/>
    <property type="evidence" value="ECO:0007669"/>
    <property type="project" value="UniProtKB-KW"/>
</dbReference>
<evidence type="ECO:0000256" key="2">
    <source>
        <dbReference type="ARBA" id="ARBA00022517"/>
    </source>
</evidence>
<keyword evidence="5 8" id="KW-0687">Ribonucleoprotein</keyword>
<comment type="subcellular location">
    <subcellularLocation>
        <location evidence="1">Nucleus</location>
        <location evidence="1">Nucleolus</location>
    </subcellularLocation>
</comment>
<gene>
    <name evidence="8" type="primary">Mphosph10</name>
    <name evidence="8" type="ORF">AK812_SmicGene27466</name>
</gene>
<feature type="compositionally biased region" description="Basic and acidic residues" evidence="7">
    <location>
        <begin position="109"/>
        <end position="144"/>
    </location>
</feature>
<dbReference type="PANTHER" id="PTHR17039">
    <property type="entry name" value="U3 SMALL NUCLEOLAR RIBONUCLEOPROTEIN PROTEIN MPP10"/>
    <property type="match status" value="1"/>
</dbReference>
<evidence type="ECO:0000256" key="4">
    <source>
        <dbReference type="ARBA" id="ARBA00023242"/>
    </source>
</evidence>
<evidence type="ECO:0000256" key="6">
    <source>
        <dbReference type="ARBA" id="ARBA00029455"/>
    </source>
</evidence>
<evidence type="ECO:0000313" key="9">
    <source>
        <dbReference type="Proteomes" id="UP000186817"/>
    </source>
</evidence>
<evidence type="ECO:0000256" key="7">
    <source>
        <dbReference type="SAM" id="MobiDB-lite"/>
    </source>
</evidence>
<proteinExistence type="inferred from homology"/>
<keyword evidence="3" id="KW-0698">rRNA processing</keyword>
<evidence type="ECO:0000313" key="8">
    <source>
        <dbReference type="EMBL" id="OLP90900.1"/>
    </source>
</evidence>
<dbReference type="GO" id="GO:0034457">
    <property type="term" value="C:Mpp10 complex"/>
    <property type="evidence" value="ECO:0007669"/>
    <property type="project" value="InterPro"/>
</dbReference>
<dbReference type="Proteomes" id="UP000186817">
    <property type="component" value="Unassembled WGS sequence"/>
</dbReference>
<name>A0A1Q9D6X9_SYMMI</name>
<evidence type="ECO:0000256" key="3">
    <source>
        <dbReference type="ARBA" id="ARBA00022552"/>
    </source>
</evidence>
<keyword evidence="2" id="KW-0690">Ribosome biogenesis</keyword>
<keyword evidence="4" id="KW-0539">Nucleus</keyword>
<dbReference type="GO" id="GO:0032040">
    <property type="term" value="C:small-subunit processome"/>
    <property type="evidence" value="ECO:0007669"/>
    <property type="project" value="TreeGrafter"/>
</dbReference>